<proteinExistence type="predicted"/>
<feature type="region of interest" description="Disordered" evidence="2">
    <location>
        <begin position="291"/>
        <end position="325"/>
    </location>
</feature>
<feature type="coiled-coil region" evidence="1">
    <location>
        <begin position="1"/>
        <end position="42"/>
    </location>
</feature>
<name>A0ABN9PJJ7_9DINO</name>
<evidence type="ECO:0008006" key="5">
    <source>
        <dbReference type="Google" id="ProtNLM"/>
    </source>
</evidence>
<feature type="compositionally biased region" description="Basic and acidic residues" evidence="2">
    <location>
        <begin position="526"/>
        <end position="538"/>
    </location>
</feature>
<evidence type="ECO:0000256" key="1">
    <source>
        <dbReference type="SAM" id="Coils"/>
    </source>
</evidence>
<feature type="region of interest" description="Disordered" evidence="2">
    <location>
        <begin position="1032"/>
        <end position="1068"/>
    </location>
</feature>
<feature type="non-terminal residue" evidence="3">
    <location>
        <position position="1177"/>
    </location>
</feature>
<evidence type="ECO:0000313" key="3">
    <source>
        <dbReference type="EMBL" id="CAK0791790.1"/>
    </source>
</evidence>
<evidence type="ECO:0000313" key="4">
    <source>
        <dbReference type="Proteomes" id="UP001189429"/>
    </source>
</evidence>
<dbReference type="EMBL" id="CAUYUJ010000658">
    <property type="protein sequence ID" value="CAK0791790.1"/>
    <property type="molecule type" value="Genomic_DNA"/>
</dbReference>
<dbReference type="Proteomes" id="UP001189429">
    <property type="component" value="Unassembled WGS sequence"/>
</dbReference>
<feature type="compositionally biased region" description="Polar residues" evidence="2">
    <location>
        <begin position="659"/>
        <end position="670"/>
    </location>
</feature>
<feature type="compositionally biased region" description="Basic and acidic residues" evidence="2">
    <location>
        <begin position="243"/>
        <end position="260"/>
    </location>
</feature>
<sequence>MEELRVSMEALNARLQAQENVVQQLQGERQQLQQELQQARQAPRVEPAPPPSGMVDTRVIGKPGEFAGDVTKFADWSFKMKSYFGAVDHRYQGKLMEAEQSQVTIRNATMEPDCHNAGVNEGFEAWRQFVLEWGPKLRSRFVGLRMQAMAYKFTGDIPSALAAFERLVRDYESQSNKKIDDDDKIGVVLLGMEDSRVKQHLIRNSAGLDTWPKMREEILEITRAQQYVDSQPTPMLLGAIPRGGKDPKGGRPKGGRDPKGPGKKGKDKGGKADGGKNQNVEKECFYCRKKGHVKAESRKRQRDLAAAENRRGPPDTARTATVGAAAEPAHVDLRPLGALPTAAASSGSAAAILVRDTDRPVPVLAATRTDTKYLMIDTCAGASVFPRGLGPAAEDDSPVGPVRLATATDDPVVGDNGKQPRFGLQDGRQVTVRYNEAEVKFPIVSVGEAAGQGTWFLFGPGHQVMLPSEASPDLERISQLPNAVNLEKHRGVQQAPVQAPAQEPEQEARASGSGLGAGSPAPAQLRESEESRAVSHEKLPPEVSKFEFDTHQITHLPFRSWCPHCVVGKASDDAHHPRPDATKGEARFAMDYFFLVRAVDPQRLKSVLNCLDMLSGAVFAAMVALKYTGRARVAILCDQGNAVKKLADDVRDSRAHETSLLNTPKGSSASDGGIERANYEVEKQLRTLRSRFEQCYNLTVGLEHKILPFMVRHAAWLLTHFQVKADGAEDPEYPNLDVPSGFRAAAELDNSEWTQQIIDWGRTYYGVKSGKALDKQKVYEGRVRELENMERLGVVGPISIADARSLGLEIVYSKWLEDEKPTAEDEKAVRCRLVATQVNTYNREDVAQATPPIKASRMIVSMAATKTNAKGQRDWLIGRHDIQVAFFHAAGSGKVVIIPPRGLAPPGVGWRALKAMCGAREASKCWGNEVTDTMKLEGARQVVVVPMMFVYDSFGYVTCCHGDDFLTAGAASTLDEIDRVLTNNFDAKILPRLGPPAHGGEVAEGQHLGGAIRWTPEGFEWEANPKHRGDLLSLAGLNKDPKGAPTPSSKSTAAGRRDRDDDMEGKAATSFKQGAGAALYLSIDRPTIQFATSQVMAGMGMPKVLHGLQLQRVTRYVLKHPTEVWLFRCQKEPGGLCVYTVWHLAIKELWVQEALRNKEFELAIVDALLNWGDIGAK</sequence>
<feature type="region of interest" description="Disordered" evidence="2">
    <location>
        <begin position="230"/>
        <end position="277"/>
    </location>
</feature>
<feature type="compositionally biased region" description="Low complexity" evidence="2">
    <location>
        <begin position="492"/>
        <end position="503"/>
    </location>
</feature>
<feature type="region of interest" description="Disordered" evidence="2">
    <location>
        <begin position="488"/>
        <end position="538"/>
    </location>
</feature>
<comment type="caution">
    <text evidence="3">The sequence shown here is derived from an EMBL/GenBank/DDBJ whole genome shotgun (WGS) entry which is preliminary data.</text>
</comment>
<feature type="region of interest" description="Disordered" evidence="2">
    <location>
        <begin position="654"/>
        <end position="673"/>
    </location>
</feature>
<reference evidence="3" key="1">
    <citation type="submission" date="2023-10" db="EMBL/GenBank/DDBJ databases">
        <authorList>
            <person name="Chen Y."/>
            <person name="Shah S."/>
            <person name="Dougan E. K."/>
            <person name="Thang M."/>
            <person name="Chan C."/>
        </authorList>
    </citation>
    <scope>NUCLEOTIDE SEQUENCE [LARGE SCALE GENOMIC DNA]</scope>
</reference>
<gene>
    <name evidence="3" type="ORF">PCOR1329_LOCUS2589</name>
</gene>
<evidence type="ECO:0000256" key="2">
    <source>
        <dbReference type="SAM" id="MobiDB-lite"/>
    </source>
</evidence>
<keyword evidence="4" id="KW-1185">Reference proteome</keyword>
<keyword evidence="1" id="KW-0175">Coiled coil</keyword>
<organism evidence="3 4">
    <name type="scientific">Prorocentrum cordatum</name>
    <dbReference type="NCBI Taxonomy" id="2364126"/>
    <lineage>
        <taxon>Eukaryota</taxon>
        <taxon>Sar</taxon>
        <taxon>Alveolata</taxon>
        <taxon>Dinophyceae</taxon>
        <taxon>Prorocentrales</taxon>
        <taxon>Prorocentraceae</taxon>
        <taxon>Prorocentrum</taxon>
    </lineage>
</organism>
<accession>A0ABN9PJJ7</accession>
<feature type="compositionally biased region" description="Basic and acidic residues" evidence="2">
    <location>
        <begin position="293"/>
        <end position="313"/>
    </location>
</feature>
<feature type="compositionally biased region" description="Basic and acidic residues" evidence="2">
    <location>
        <begin position="267"/>
        <end position="277"/>
    </location>
</feature>
<protein>
    <recommendedName>
        <fullName evidence="5">Integrase catalytic domain-containing protein</fullName>
    </recommendedName>
</protein>